<proteinExistence type="predicted"/>
<reference evidence="1" key="1">
    <citation type="submission" date="2015-06" db="EMBL/GenBank/DDBJ databases">
        <authorList>
            <person name="Joergensen T."/>
        </authorList>
    </citation>
    <scope>NUCLEOTIDE SEQUENCE</scope>
    <source>
        <strain evidence="1">RGFK1689</strain>
    </source>
</reference>
<name>A0A0H5Q6Y5_9ZZZZ</name>
<accession>A0A0H5Q6Y5</accession>
<protein>
    <submittedName>
        <fullName evidence="1">Uncharacterized protein</fullName>
    </submittedName>
</protein>
<dbReference type="EMBL" id="LN854192">
    <property type="protein sequence ID" value="CRY97683.1"/>
    <property type="molecule type" value="Genomic_DNA"/>
</dbReference>
<organism evidence="1">
    <name type="scientific">uncultured prokaryote</name>
    <dbReference type="NCBI Taxonomy" id="198431"/>
    <lineage>
        <taxon>unclassified sequences</taxon>
        <taxon>environmental samples</taxon>
    </lineage>
</organism>
<dbReference type="AlphaFoldDB" id="A0A0H5Q6Y5"/>
<sequence>MAITGDALLINLRYSWLGQKCQTGQYYTPGGAAFLTANADAVGEAWWQDVKAAWRALVVSDASVLTFDSVIVEEFNGSGGLGEFAIPTAERLGTRVLGGSPEPCASYNAVGVRLTVPTRNTRPGQKRFPVFYENDLERQVIAAAYLALIPALAAKYSNTLTLGAPVALGTLTPIIIKYDPNTGAELDRQDVAGFVVNPDLTTQVSRRKGHGS</sequence>
<evidence type="ECO:0000313" key="1">
    <source>
        <dbReference type="EMBL" id="CRY97683.1"/>
    </source>
</evidence>
<reference evidence="1" key="2">
    <citation type="submission" date="2015-07" db="EMBL/GenBank/DDBJ databases">
        <title>Plasmids, circular viruses and viroids from rat gut.</title>
        <authorList>
            <person name="Jorgensen T.J."/>
            <person name="Hansen M.A."/>
            <person name="Xu Z."/>
            <person name="Tabak M.A."/>
            <person name="Sorensen S.J."/>
            <person name="Hansen L.H."/>
        </authorList>
    </citation>
    <scope>NUCLEOTIDE SEQUENCE</scope>
    <source>
        <strain evidence="1">RGFK1689</strain>
    </source>
</reference>